<reference evidence="2" key="1">
    <citation type="submission" date="2018-05" db="EMBL/GenBank/DDBJ databases">
        <authorList>
            <person name="Lanie J.A."/>
            <person name="Ng W.-L."/>
            <person name="Kazmierczak K.M."/>
            <person name="Andrzejewski T.M."/>
            <person name="Davidsen T.M."/>
            <person name="Wayne K.J."/>
            <person name="Tettelin H."/>
            <person name="Glass J.I."/>
            <person name="Rusch D."/>
            <person name="Podicherti R."/>
            <person name="Tsui H.-C.T."/>
            <person name="Winkler M.E."/>
        </authorList>
    </citation>
    <scope>NUCLEOTIDE SEQUENCE</scope>
</reference>
<protein>
    <submittedName>
        <fullName evidence="2">Uncharacterized protein</fullName>
    </submittedName>
</protein>
<evidence type="ECO:0000256" key="1">
    <source>
        <dbReference type="SAM" id="MobiDB-lite"/>
    </source>
</evidence>
<name>A0A382PEQ0_9ZZZZ</name>
<dbReference type="AlphaFoldDB" id="A0A382PEQ0"/>
<evidence type="ECO:0000313" key="2">
    <source>
        <dbReference type="EMBL" id="SVC71883.1"/>
    </source>
</evidence>
<dbReference type="EMBL" id="UINC01106896">
    <property type="protein sequence ID" value="SVC71883.1"/>
    <property type="molecule type" value="Genomic_DNA"/>
</dbReference>
<proteinExistence type="predicted"/>
<feature type="non-terminal residue" evidence="2">
    <location>
        <position position="25"/>
    </location>
</feature>
<feature type="region of interest" description="Disordered" evidence="1">
    <location>
        <begin position="1"/>
        <end position="25"/>
    </location>
</feature>
<gene>
    <name evidence="2" type="ORF">METZ01_LOCUS324737</name>
</gene>
<accession>A0A382PEQ0</accession>
<dbReference type="AntiFam" id="ANF00014">
    <property type="entry name" value="tRNA translation"/>
</dbReference>
<sequence length="25" mass="2572">MVGRAGLEPTANGLKGRCSTIELPT</sequence>
<organism evidence="2">
    <name type="scientific">marine metagenome</name>
    <dbReference type="NCBI Taxonomy" id="408172"/>
    <lineage>
        <taxon>unclassified sequences</taxon>
        <taxon>metagenomes</taxon>
        <taxon>ecological metagenomes</taxon>
    </lineage>
</organism>